<evidence type="ECO:0000256" key="2">
    <source>
        <dbReference type="ARBA" id="ARBA00023026"/>
    </source>
</evidence>
<name>A0A399P2P8_9MICO</name>
<evidence type="ECO:0000256" key="1">
    <source>
        <dbReference type="ARBA" id="ARBA00022801"/>
    </source>
</evidence>
<keyword evidence="2" id="KW-0843">Virulence</keyword>
<dbReference type="InterPro" id="IPR017850">
    <property type="entry name" value="Alkaline_phosphatase_core_sf"/>
</dbReference>
<dbReference type="PANTHER" id="PTHR31956">
    <property type="entry name" value="NON-SPECIFIC PHOSPHOLIPASE C4-RELATED"/>
    <property type="match status" value="1"/>
</dbReference>
<keyword evidence="1" id="KW-0378">Hydrolase</keyword>
<dbReference type="Gene3D" id="3.40.720.10">
    <property type="entry name" value="Alkaline Phosphatase, subunit A"/>
    <property type="match status" value="1"/>
</dbReference>
<feature type="compositionally biased region" description="Basic residues" evidence="3">
    <location>
        <begin position="151"/>
        <end position="168"/>
    </location>
</feature>
<dbReference type="AlphaFoldDB" id="A0A399P2P8"/>
<evidence type="ECO:0008006" key="6">
    <source>
        <dbReference type="Google" id="ProtNLM"/>
    </source>
</evidence>
<dbReference type="InterPro" id="IPR007312">
    <property type="entry name" value="Phosphoesterase"/>
</dbReference>
<feature type="compositionally biased region" description="Low complexity" evidence="3">
    <location>
        <begin position="134"/>
        <end position="150"/>
    </location>
</feature>
<dbReference type="EMBL" id="QWEA01001394">
    <property type="protein sequence ID" value="RIJ00634.1"/>
    <property type="molecule type" value="Genomic_DNA"/>
</dbReference>
<dbReference type="GO" id="GO:0042578">
    <property type="term" value="F:phosphoric ester hydrolase activity"/>
    <property type="evidence" value="ECO:0007669"/>
    <property type="project" value="UniProtKB-ARBA"/>
</dbReference>
<evidence type="ECO:0000313" key="4">
    <source>
        <dbReference type="EMBL" id="RIJ00634.1"/>
    </source>
</evidence>
<proteinExistence type="predicted"/>
<gene>
    <name evidence="4" type="ORF">DZF93_18765</name>
</gene>
<sequence length="168" mass="17693">AAIMAGVAAGPATGTMSAAAAAATRRNLTRSIKDVEHVVILMQENRSFDHYYGTFPGVRGFSDRQAVEHPGGGSVFAQPDATRTDGGHLLPFPLDSANHNAQGAGSLNHSWKGGHAAWNEGAWDNWVVAKRSRTTTPAGPVGPAGVVVQRGRIRRGRGPSRGAPRRRP</sequence>
<dbReference type="Proteomes" id="UP000266634">
    <property type="component" value="Unassembled WGS sequence"/>
</dbReference>
<evidence type="ECO:0000256" key="3">
    <source>
        <dbReference type="SAM" id="MobiDB-lite"/>
    </source>
</evidence>
<evidence type="ECO:0000313" key="5">
    <source>
        <dbReference type="Proteomes" id="UP000266634"/>
    </source>
</evidence>
<protein>
    <recommendedName>
        <fullName evidence="6">Phospholipase</fullName>
    </recommendedName>
</protein>
<dbReference type="Pfam" id="PF04185">
    <property type="entry name" value="Phosphoesterase"/>
    <property type="match status" value="1"/>
</dbReference>
<feature type="region of interest" description="Disordered" evidence="3">
    <location>
        <begin position="133"/>
        <end position="168"/>
    </location>
</feature>
<organism evidence="4 5">
    <name type="scientific">Clavibacter michiganensis subsp. insidiosus</name>
    <dbReference type="NCBI Taxonomy" id="33014"/>
    <lineage>
        <taxon>Bacteria</taxon>
        <taxon>Bacillati</taxon>
        <taxon>Actinomycetota</taxon>
        <taxon>Actinomycetes</taxon>
        <taxon>Micrococcales</taxon>
        <taxon>Microbacteriaceae</taxon>
        <taxon>Clavibacter</taxon>
    </lineage>
</organism>
<accession>A0A399P2P8</accession>
<dbReference type="PANTHER" id="PTHR31956:SF1">
    <property type="entry name" value="NON-SPECIFIC PHOSPHOLIPASE C1"/>
    <property type="match status" value="1"/>
</dbReference>
<reference evidence="4 5" key="1">
    <citation type="submission" date="2018-08" db="EMBL/GenBank/DDBJ databases">
        <title>Genome Sequence of Clavibacter michiganensis Subspecies type strains, and the Atypical Peach-Colored Strains Isolated from Tomato.</title>
        <authorList>
            <person name="Osdaghi E."/>
            <person name="Portier P."/>
            <person name="Briand M."/>
            <person name="Jacques M.-A."/>
        </authorList>
    </citation>
    <scope>NUCLEOTIDE SEQUENCE [LARGE SCALE GENOMIC DNA]</scope>
    <source>
        <strain evidence="4 5">CFBP 6488</strain>
    </source>
</reference>
<comment type="caution">
    <text evidence="4">The sequence shown here is derived from an EMBL/GenBank/DDBJ whole genome shotgun (WGS) entry which is preliminary data.</text>
</comment>
<feature type="non-terminal residue" evidence="4">
    <location>
        <position position="1"/>
    </location>
</feature>
<feature type="non-terminal residue" evidence="4">
    <location>
        <position position="168"/>
    </location>
</feature>